<evidence type="ECO:0000313" key="2">
    <source>
        <dbReference type="Proteomes" id="UP001159427"/>
    </source>
</evidence>
<protein>
    <submittedName>
        <fullName evidence="1">Uncharacterized protein</fullName>
    </submittedName>
</protein>
<gene>
    <name evidence="1" type="ORF">PEVE_00030233</name>
</gene>
<dbReference type="EMBL" id="CALNXI010000427">
    <property type="protein sequence ID" value="CAH3026923.1"/>
    <property type="molecule type" value="Genomic_DNA"/>
</dbReference>
<evidence type="ECO:0000313" key="1">
    <source>
        <dbReference type="EMBL" id="CAH3026923.1"/>
    </source>
</evidence>
<name>A0ABN8MBB8_9CNID</name>
<keyword evidence="2" id="KW-1185">Reference proteome</keyword>
<reference evidence="1 2" key="1">
    <citation type="submission" date="2022-05" db="EMBL/GenBank/DDBJ databases">
        <authorList>
            <consortium name="Genoscope - CEA"/>
            <person name="William W."/>
        </authorList>
    </citation>
    <scope>NUCLEOTIDE SEQUENCE [LARGE SCALE GENOMIC DNA]</scope>
</reference>
<proteinExistence type="predicted"/>
<sequence>MCLTEEKREEHEQFVQSAVKKQQRNKRKREPNMYVAAVLECTVRRICSEVCSSYFCLCSHSKRRKLSTFEEPIITGKASEKIESANDKEDVVNKVQAINFKSSGDGNAFSEVHGTCVIPQTPQRVPSSETDAEDFLNNLSLELTELPSFEEVDGLLKEIEYGLDLDVLEEEIGALLSTDDPFHPGLLEGLFYL</sequence>
<comment type="caution">
    <text evidence="1">The sequence shown here is derived from an EMBL/GenBank/DDBJ whole genome shotgun (WGS) entry which is preliminary data.</text>
</comment>
<accession>A0ABN8MBB8</accession>
<dbReference type="Proteomes" id="UP001159427">
    <property type="component" value="Unassembled WGS sequence"/>
</dbReference>
<organism evidence="1 2">
    <name type="scientific">Porites evermanni</name>
    <dbReference type="NCBI Taxonomy" id="104178"/>
    <lineage>
        <taxon>Eukaryota</taxon>
        <taxon>Metazoa</taxon>
        <taxon>Cnidaria</taxon>
        <taxon>Anthozoa</taxon>
        <taxon>Hexacorallia</taxon>
        <taxon>Scleractinia</taxon>
        <taxon>Fungiina</taxon>
        <taxon>Poritidae</taxon>
        <taxon>Porites</taxon>
    </lineage>
</organism>